<feature type="domain" description="RRM" evidence="4">
    <location>
        <begin position="133"/>
        <end position="210"/>
    </location>
</feature>
<evidence type="ECO:0000259" key="4">
    <source>
        <dbReference type="PROSITE" id="PS50102"/>
    </source>
</evidence>
<dbReference type="PANTHER" id="PTHR23003">
    <property type="entry name" value="RNA RECOGNITION MOTIF RRM DOMAIN CONTAINING PROTEIN"/>
    <property type="match status" value="1"/>
</dbReference>
<organism evidence="5 6">
    <name type="scientific">Friedmanniomyces simplex</name>
    <dbReference type="NCBI Taxonomy" id="329884"/>
    <lineage>
        <taxon>Eukaryota</taxon>
        <taxon>Fungi</taxon>
        <taxon>Dikarya</taxon>
        <taxon>Ascomycota</taxon>
        <taxon>Pezizomycotina</taxon>
        <taxon>Dothideomycetes</taxon>
        <taxon>Dothideomycetidae</taxon>
        <taxon>Mycosphaerellales</taxon>
        <taxon>Teratosphaeriaceae</taxon>
        <taxon>Friedmanniomyces</taxon>
    </lineage>
</organism>
<dbReference type="SUPFAM" id="SSF54928">
    <property type="entry name" value="RNA-binding domain, RBD"/>
    <property type="match status" value="1"/>
</dbReference>
<dbReference type="InterPro" id="IPR012677">
    <property type="entry name" value="Nucleotide-bd_a/b_plait_sf"/>
</dbReference>
<dbReference type="SMART" id="SM00360">
    <property type="entry name" value="RRM"/>
    <property type="match status" value="1"/>
</dbReference>
<evidence type="ECO:0000313" key="6">
    <source>
        <dbReference type="Proteomes" id="UP000309340"/>
    </source>
</evidence>
<name>A0A4U0WZ71_9PEZI</name>
<dbReference type="PROSITE" id="PS50102">
    <property type="entry name" value="RRM"/>
    <property type="match status" value="1"/>
</dbReference>
<dbReference type="InterPro" id="IPR035979">
    <property type="entry name" value="RBD_domain_sf"/>
</dbReference>
<proteinExistence type="predicted"/>
<evidence type="ECO:0000256" key="2">
    <source>
        <dbReference type="PROSITE-ProRule" id="PRU00176"/>
    </source>
</evidence>
<dbReference type="InterPro" id="IPR000504">
    <property type="entry name" value="RRM_dom"/>
</dbReference>
<sequence length="261" mass="26973">MEPVGRFLSAFRAAAAADAAAANSPPPPPPPAAETLAPPPPPPPSGAAASSSSSGAEVDEAVAPISGAPHAFPLPCASVPLRRPRAEPLPLSHAVQARPQRALTSQRQQRVEGVLLHLRQQQGATAVAQQQDRRVYVGNLAYDVKWGHLKDFMRQAGDVIFADVLLLGNGMSKVSGIMAGHLAFLAQTAITTLSNQNLMGRLVYVREDREVEPRFNAAGPPARGGFDGGYGTRGGFAGGYGGPMGGGMGMQGRGGGGNQIF</sequence>
<accession>A0A4U0WZ71</accession>
<keyword evidence="6" id="KW-1185">Reference proteome</keyword>
<dbReference type="GO" id="GO:0005634">
    <property type="term" value="C:nucleus"/>
    <property type="evidence" value="ECO:0007669"/>
    <property type="project" value="TreeGrafter"/>
</dbReference>
<dbReference type="STRING" id="329884.A0A4U0WZ71"/>
<protein>
    <recommendedName>
        <fullName evidence="4">RRM domain-containing protein</fullName>
    </recommendedName>
</protein>
<gene>
    <name evidence="5" type="ORF">B0A55_08902</name>
</gene>
<dbReference type="OrthoDB" id="1049195at2759"/>
<dbReference type="EMBL" id="NAJQ01000498">
    <property type="protein sequence ID" value="TKA68567.1"/>
    <property type="molecule type" value="Genomic_DNA"/>
</dbReference>
<keyword evidence="1 2" id="KW-0694">RNA-binding</keyword>
<dbReference type="Proteomes" id="UP000309340">
    <property type="component" value="Unassembled WGS sequence"/>
</dbReference>
<evidence type="ECO:0000256" key="3">
    <source>
        <dbReference type="SAM" id="MobiDB-lite"/>
    </source>
</evidence>
<dbReference type="GO" id="GO:0003729">
    <property type="term" value="F:mRNA binding"/>
    <property type="evidence" value="ECO:0007669"/>
    <property type="project" value="TreeGrafter"/>
</dbReference>
<comment type="caution">
    <text evidence="5">The sequence shown here is derived from an EMBL/GenBank/DDBJ whole genome shotgun (WGS) entry which is preliminary data.</text>
</comment>
<evidence type="ECO:0000313" key="5">
    <source>
        <dbReference type="EMBL" id="TKA68567.1"/>
    </source>
</evidence>
<feature type="non-terminal residue" evidence="5">
    <location>
        <position position="261"/>
    </location>
</feature>
<dbReference type="GO" id="GO:0005737">
    <property type="term" value="C:cytoplasm"/>
    <property type="evidence" value="ECO:0007669"/>
    <property type="project" value="TreeGrafter"/>
</dbReference>
<dbReference type="AlphaFoldDB" id="A0A4U0WZ71"/>
<dbReference type="Pfam" id="PF00076">
    <property type="entry name" value="RRM_1"/>
    <property type="match status" value="1"/>
</dbReference>
<feature type="region of interest" description="Disordered" evidence="3">
    <location>
        <begin position="15"/>
        <end position="59"/>
    </location>
</feature>
<dbReference type="Gene3D" id="3.30.70.330">
    <property type="match status" value="1"/>
</dbReference>
<dbReference type="InterPro" id="IPR050374">
    <property type="entry name" value="RRT5_SRSF_SR"/>
</dbReference>
<feature type="compositionally biased region" description="Pro residues" evidence="3">
    <location>
        <begin position="24"/>
        <end position="45"/>
    </location>
</feature>
<evidence type="ECO:0000256" key="1">
    <source>
        <dbReference type="ARBA" id="ARBA00022884"/>
    </source>
</evidence>
<reference evidence="5 6" key="1">
    <citation type="submission" date="2017-03" db="EMBL/GenBank/DDBJ databases">
        <title>Genomes of endolithic fungi from Antarctica.</title>
        <authorList>
            <person name="Coleine C."/>
            <person name="Masonjones S."/>
            <person name="Stajich J.E."/>
        </authorList>
    </citation>
    <scope>NUCLEOTIDE SEQUENCE [LARGE SCALE GENOMIC DNA]</scope>
    <source>
        <strain evidence="5 6">CCFEE 5184</strain>
    </source>
</reference>